<feature type="binding site" evidence="11">
    <location>
        <begin position="44"/>
        <end position="47"/>
    </location>
    <ligand>
        <name>substrate</name>
    </ligand>
</feature>
<dbReference type="Pfam" id="PF00288">
    <property type="entry name" value="GHMP_kinases_N"/>
    <property type="match status" value="1"/>
</dbReference>
<comment type="function">
    <text evidence="11">Catalyzes the transfer of the gamma-phosphate of ATP to D-galactose to form alpha-D-galactose-1-phosphate (Gal-1-P).</text>
</comment>
<dbReference type="Proteomes" id="UP000183129">
    <property type="component" value="Unassembled WGS sequence"/>
</dbReference>
<organism evidence="16 17">
    <name type="scientific">Pedobacter antarcticus</name>
    <dbReference type="NCBI Taxonomy" id="34086"/>
    <lineage>
        <taxon>Bacteria</taxon>
        <taxon>Pseudomonadati</taxon>
        <taxon>Bacteroidota</taxon>
        <taxon>Sphingobacteriia</taxon>
        <taxon>Sphingobacteriales</taxon>
        <taxon>Sphingobacteriaceae</taxon>
        <taxon>Pedobacter</taxon>
    </lineage>
</organism>
<keyword evidence="6 11" id="KW-0418">Kinase</keyword>
<feature type="active site" description="Proton acceptor" evidence="11">
    <location>
        <position position="181"/>
    </location>
</feature>
<evidence type="ECO:0000256" key="7">
    <source>
        <dbReference type="ARBA" id="ARBA00022840"/>
    </source>
</evidence>
<evidence type="ECO:0000313" key="16">
    <source>
        <dbReference type="EMBL" id="SFE88264.1"/>
    </source>
</evidence>
<evidence type="ECO:0000256" key="11">
    <source>
        <dbReference type="HAMAP-Rule" id="MF_00246"/>
    </source>
</evidence>
<evidence type="ECO:0000256" key="10">
    <source>
        <dbReference type="ARBA" id="ARBA00023277"/>
    </source>
</evidence>
<dbReference type="SUPFAM" id="SSF54211">
    <property type="entry name" value="Ribosomal protein S5 domain 2-like"/>
    <property type="match status" value="1"/>
</dbReference>
<comment type="catalytic activity">
    <reaction evidence="11">
        <text>alpha-D-galactose + ATP = alpha-D-galactose 1-phosphate + ADP + H(+)</text>
        <dbReference type="Rhea" id="RHEA:13553"/>
        <dbReference type="ChEBI" id="CHEBI:15378"/>
        <dbReference type="ChEBI" id="CHEBI:28061"/>
        <dbReference type="ChEBI" id="CHEBI:30616"/>
        <dbReference type="ChEBI" id="CHEBI:58336"/>
        <dbReference type="ChEBI" id="CHEBI:456216"/>
        <dbReference type="EC" id="2.7.1.6"/>
    </reaction>
</comment>
<feature type="binding site" evidence="11">
    <location>
        <position position="169"/>
    </location>
    <ligand>
        <name>Mg(2+)</name>
        <dbReference type="ChEBI" id="CHEBI:18420"/>
    </ligand>
</feature>
<keyword evidence="5 11" id="KW-0547">Nucleotide-binding</keyword>
<dbReference type="InterPro" id="IPR020568">
    <property type="entry name" value="Ribosomal_Su5_D2-typ_SF"/>
</dbReference>
<dbReference type="InterPro" id="IPR006206">
    <property type="entry name" value="Mevalonate/galactokinase"/>
</dbReference>
<sequence length="395" mass="43653">MTLSNAIQTTIKVDVEDLKKSFQALYHATPLLVKSPGRINIIGEHTDYNNGFVMPAAIDKAIYIGVSKREDEEVHLFAKDYGQSHQVNLHELKVTEKGWPNYILGVTDQLLKRGYQISGFNLYIDGDVPLGAGLSSSAAVECATAYALDQLFSLSISKLDTALIAQKAEHVFAGVSCGIMDQFASVFGKKDHAILLDCRSLEYHYVPLKLDGYKLVLLNTNVKHSLADSAYNERRAQCEQGVAWIKEQHPQVNSLRDADLEMLDQCIREKDADVYEKCKFVVSENIRLIQAAEYLKDGNLAALGKLMFETHDGLSNKYKVSCKELDFLVEKVKQTDTVLGARMMGGGFGGCTINIVKNEAVDDLITSITASYSKEFELNLDAYIVTTASGTSQVV</sequence>
<dbReference type="STRING" id="34086.SAMN04488084_102162"/>
<evidence type="ECO:0000256" key="5">
    <source>
        <dbReference type="ARBA" id="ARBA00022741"/>
    </source>
</evidence>
<dbReference type="InterPro" id="IPR036554">
    <property type="entry name" value="GHMP_kinase_C_sf"/>
</dbReference>
<dbReference type="Gene3D" id="3.30.230.10">
    <property type="match status" value="1"/>
</dbReference>
<feature type="domain" description="Galactokinase N-terminal" evidence="15">
    <location>
        <begin position="21"/>
        <end position="68"/>
    </location>
</feature>
<dbReference type="GO" id="GO:0000287">
    <property type="term" value="F:magnesium ion binding"/>
    <property type="evidence" value="ECO:0007669"/>
    <property type="project" value="UniProtKB-UniRule"/>
</dbReference>
<dbReference type="InterPro" id="IPR019539">
    <property type="entry name" value="GalKase_N"/>
</dbReference>
<dbReference type="InterPro" id="IPR006203">
    <property type="entry name" value="GHMP_knse_ATP-bd_CS"/>
</dbReference>
<dbReference type="FunFam" id="3.30.70.890:FF:000001">
    <property type="entry name" value="Galactokinase"/>
    <property type="match status" value="1"/>
</dbReference>
<evidence type="ECO:0000313" key="17">
    <source>
        <dbReference type="Proteomes" id="UP000183129"/>
    </source>
</evidence>
<feature type="binding site" evidence="11">
    <location>
        <begin position="131"/>
        <end position="137"/>
    </location>
    <ligand>
        <name>ATP</name>
        <dbReference type="ChEBI" id="CHEBI:30616"/>
    </ligand>
</feature>
<feature type="site" description="Transition state stabilizer" evidence="11">
    <location>
        <position position="38"/>
    </location>
</feature>
<dbReference type="PANTHER" id="PTHR10457:SF7">
    <property type="entry name" value="GALACTOKINASE-RELATED"/>
    <property type="match status" value="1"/>
</dbReference>
<dbReference type="Pfam" id="PF08544">
    <property type="entry name" value="GHMP_kinases_C"/>
    <property type="match status" value="1"/>
</dbReference>
<comment type="pathway">
    <text evidence="11">Carbohydrate metabolism; galactose metabolism.</text>
</comment>
<dbReference type="EC" id="2.7.1.6" evidence="11 12"/>
<comment type="similarity">
    <text evidence="1 11">Belongs to the GHMP kinase family. GalK subfamily.</text>
</comment>
<dbReference type="PROSITE" id="PS00627">
    <property type="entry name" value="GHMP_KINASES_ATP"/>
    <property type="match status" value="1"/>
</dbReference>
<dbReference type="EMBL" id="FONS01000003">
    <property type="protein sequence ID" value="SFE88264.1"/>
    <property type="molecule type" value="Genomic_DNA"/>
</dbReference>
<dbReference type="NCBIfam" id="NF003705">
    <property type="entry name" value="PRK05322.1"/>
    <property type="match status" value="1"/>
</dbReference>
<feature type="domain" description="GHMP kinase C-terminal" evidence="14">
    <location>
        <begin position="292"/>
        <end position="370"/>
    </location>
</feature>
<dbReference type="AlphaFoldDB" id="A0A1I2E5N8"/>
<dbReference type="NCBIfam" id="TIGR00131">
    <property type="entry name" value="gal_kin"/>
    <property type="match status" value="1"/>
</dbReference>
<feature type="binding site" evidence="11">
    <location>
        <position position="137"/>
    </location>
    <ligand>
        <name>Mg(2+)</name>
        <dbReference type="ChEBI" id="CHEBI:18420"/>
    </ligand>
</feature>
<evidence type="ECO:0000259" key="13">
    <source>
        <dbReference type="Pfam" id="PF00288"/>
    </source>
</evidence>
<keyword evidence="9 11" id="KW-0299">Galactose metabolism</keyword>
<evidence type="ECO:0000256" key="8">
    <source>
        <dbReference type="ARBA" id="ARBA00022842"/>
    </source>
</evidence>
<dbReference type="FunFam" id="3.30.230.10:FF:000017">
    <property type="entry name" value="Galactokinase"/>
    <property type="match status" value="1"/>
</dbReference>
<proteinExistence type="inferred from homology"/>
<dbReference type="PRINTS" id="PR00473">
    <property type="entry name" value="GALCTOKINASE"/>
</dbReference>
<gene>
    <name evidence="11" type="primary">galK</name>
    <name evidence="16" type="ORF">SAMN03003324_01645</name>
</gene>
<dbReference type="UniPathway" id="UPA00214"/>
<dbReference type="SUPFAM" id="SSF55060">
    <property type="entry name" value="GHMP Kinase, C-terminal domain"/>
    <property type="match status" value="1"/>
</dbReference>
<feature type="binding site" evidence="11">
    <location>
        <position position="231"/>
    </location>
    <ligand>
        <name>substrate</name>
    </ligand>
</feature>
<keyword evidence="4 11" id="KW-0479">Metal-binding</keyword>
<keyword evidence="3 11" id="KW-0808">Transferase</keyword>
<comment type="subcellular location">
    <subcellularLocation>
        <location evidence="11">Cytoplasm</location>
    </subcellularLocation>
</comment>
<dbReference type="InterPro" id="IPR014721">
    <property type="entry name" value="Ribsml_uS5_D2-typ_fold_subgr"/>
</dbReference>
<evidence type="ECO:0000256" key="9">
    <source>
        <dbReference type="ARBA" id="ARBA00023144"/>
    </source>
</evidence>
<keyword evidence="8 11" id="KW-0460">Magnesium</keyword>
<comment type="caution">
    <text evidence="11">Lacks conserved residue(s) required for the propagation of feature annotation.</text>
</comment>
<dbReference type="GO" id="GO:0005524">
    <property type="term" value="F:ATP binding"/>
    <property type="evidence" value="ECO:0007669"/>
    <property type="project" value="UniProtKB-UniRule"/>
</dbReference>
<dbReference type="Gene3D" id="3.30.70.890">
    <property type="entry name" value="GHMP kinase, C-terminal domain"/>
    <property type="match status" value="1"/>
</dbReference>
<evidence type="ECO:0000256" key="4">
    <source>
        <dbReference type="ARBA" id="ARBA00022723"/>
    </source>
</evidence>
<evidence type="ECO:0000259" key="14">
    <source>
        <dbReference type="Pfam" id="PF08544"/>
    </source>
</evidence>
<protein>
    <recommendedName>
        <fullName evidence="11 12">Galactokinase</fullName>
        <ecNumber evidence="11 12">2.7.1.6</ecNumber>
    </recommendedName>
    <alternativeName>
        <fullName evidence="11">Galactose kinase</fullName>
    </alternativeName>
</protein>
<reference evidence="16 17" key="1">
    <citation type="submission" date="2016-10" db="EMBL/GenBank/DDBJ databases">
        <authorList>
            <person name="de Groot N.N."/>
        </authorList>
    </citation>
    <scope>NUCLEOTIDE SEQUENCE [LARGE SCALE GENOMIC DNA]</scope>
    <source>
        <strain evidence="16 17">ATCC 51969</strain>
    </source>
</reference>
<dbReference type="PRINTS" id="PR00959">
    <property type="entry name" value="MEVGALKINASE"/>
</dbReference>
<evidence type="ECO:0000256" key="6">
    <source>
        <dbReference type="ARBA" id="ARBA00022777"/>
    </source>
</evidence>
<evidence type="ECO:0000259" key="15">
    <source>
        <dbReference type="Pfam" id="PF10509"/>
    </source>
</evidence>
<dbReference type="GO" id="GO:0006012">
    <property type="term" value="P:galactose metabolic process"/>
    <property type="evidence" value="ECO:0007669"/>
    <property type="project" value="UniProtKB-UniRule"/>
</dbReference>
<evidence type="ECO:0000256" key="2">
    <source>
        <dbReference type="ARBA" id="ARBA00022490"/>
    </source>
</evidence>
<keyword evidence="2 11" id="KW-0963">Cytoplasm</keyword>
<dbReference type="Pfam" id="PF10509">
    <property type="entry name" value="GalKase_gal_bdg"/>
    <property type="match status" value="1"/>
</dbReference>
<evidence type="ECO:0000256" key="3">
    <source>
        <dbReference type="ARBA" id="ARBA00022679"/>
    </source>
</evidence>
<dbReference type="GO" id="GO:0005829">
    <property type="term" value="C:cytosol"/>
    <property type="evidence" value="ECO:0007669"/>
    <property type="project" value="TreeGrafter"/>
</dbReference>
<dbReference type="InterPro" id="IPR006204">
    <property type="entry name" value="GHMP_kinase_N_dom"/>
</dbReference>
<dbReference type="InterPro" id="IPR013750">
    <property type="entry name" value="GHMP_kinase_C_dom"/>
</dbReference>
<evidence type="ECO:0000256" key="1">
    <source>
        <dbReference type="ARBA" id="ARBA00006566"/>
    </source>
</evidence>
<dbReference type="PIRSF" id="PIRSF000530">
    <property type="entry name" value="Galactokinase"/>
    <property type="match status" value="1"/>
</dbReference>
<accession>A0A1I2E5N8</accession>
<evidence type="ECO:0000256" key="12">
    <source>
        <dbReference type="NCBIfam" id="TIGR00131"/>
    </source>
</evidence>
<dbReference type="GO" id="GO:0004335">
    <property type="term" value="F:galactokinase activity"/>
    <property type="evidence" value="ECO:0007669"/>
    <property type="project" value="UniProtKB-UniRule"/>
</dbReference>
<name>A0A1I2E5N8_9SPHI</name>
<dbReference type="InterPro" id="IPR019741">
    <property type="entry name" value="Galactokinase_CS"/>
</dbReference>
<dbReference type="PANTHER" id="PTHR10457">
    <property type="entry name" value="MEVALONATE KINASE/GALACTOKINASE"/>
    <property type="match status" value="1"/>
</dbReference>
<dbReference type="PROSITE" id="PS00106">
    <property type="entry name" value="GALACTOKINASE"/>
    <property type="match status" value="1"/>
</dbReference>
<dbReference type="RefSeq" id="WP_051760179.1">
    <property type="nucleotide sequence ID" value="NZ_FONS01000003.1"/>
</dbReference>
<dbReference type="HAMAP" id="MF_00246">
    <property type="entry name" value="Galactokinase"/>
    <property type="match status" value="1"/>
</dbReference>
<keyword evidence="7 11" id="KW-0067">ATP-binding</keyword>
<keyword evidence="10 11" id="KW-0119">Carbohydrate metabolism</keyword>
<dbReference type="InterPro" id="IPR000705">
    <property type="entry name" value="Galactokinase"/>
</dbReference>
<feature type="domain" description="GHMP kinase N-terminal" evidence="13">
    <location>
        <begin position="101"/>
        <end position="189"/>
    </location>
</feature>
<dbReference type="InterPro" id="IPR022963">
    <property type="entry name" value="Galactokinase_bac"/>
</dbReference>